<sequence length="218" mass="25172">MPLTDLEIRRSKPREKSYTLNDGNGLSLLIEPNGSRGWRFRYRFDGKPKMISLGRYPDVTLNDARRKRDDARRLVAGGINPSDVRKEDKLAKLSRNQNTFEAIAREWYAKRIDRWSESYGEEMMKTFEADVFPFIGQRPIADIKPMELMSVLSKLDERGATEKLRRLGSVAERCGDTRLLLVELIITQHRIWPACSPLIRKSITLFSPVTNFPNSSVR</sequence>
<dbReference type="InterPro" id="IPR011010">
    <property type="entry name" value="DNA_brk_join_enz"/>
</dbReference>
<gene>
    <name evidence="6" type="ORF">DFQ50_103320</name>
</gene>
<evidence type="ECO:0000256" key="3">
    <source>
        <dbReference type="ARBA" id="ARBA00023125"/>
    </source>
</evidence>
<keyword evidence="7" id="KW-1185">Reference proteome</keyword>
<dbReference type="InterPro" id="IPR050808">
    <property type="entry name" value="Phage_Integrase"/>
</dbReference>
<evidence type="ECO:0000256" key="1">
    <source>
        <dbReference type="ARBA" id="ARBA00008857"/>
    </source>
</evidence>
<evidence type="ECO:0000313" key="7">
    <source>
        <dbReference type="Proteomes" id="UP000253201"/>
    </source>
</evidence>
<evidence type="ECO:0000313" key="6">
    <source>
        <dbReference type="EMBL" id="RBP12704.1"/>
    </source>
</evidence>
<dbReference type="Gene3D" id="1.10.150.130">
    <property type="match status" value="1"/>
</dbReference>
<dbReference type="PANTHER" id="PTHR30629:SF2">
    <property type="entry name" value="PROPHAGE INTEGRASE INTS-RELATED"/>
    <property type="match status" value="1"/>
</dbReference>
<protein>
    <submittedName>
        <fullName evidence="6">Uncharacterized protein DUF4102</fullName>
    </submittedName>
</protein>
<dbReference type="EMBL" id="QNRL01000003">
    <property type="protein sequence ID" value="RBP12704.1"/>
    <property type="molecule type" value="Genomic_DNA"/>
</dbReference>
<keyword evidence="2" id="KW-0229">DNA integration</keyword>
<feature type="domain" description="Integrase DNA-binding" evidence="4">
    <location>
        <begin position="3"/>
        <end position="87"/>
    </location>
</feature>
<evidence type="ECO:0000259" key="5">
    <source>
        <dbReference type="Pfam" id="PF22022"/>
    </source>
</evidence>
<dbReference type="InterPro" id="IPR025166">
    <property type="entry name" value="Integrase_DNA_bind_dom"/>
</dbReference>
<dbReference type="Proteomes" id="UP000253201">
    <property type="component" value="Unassembled WGS sequence"/>
</dbReference>
<dbReference type="RefSeq" id="WP_375875916.1">
    <property type="nucleotide sequence ID" value="NZ_QNRL01000003.1"/>
</dbReference>
<dbReference type="InterPro" id="IPR010998">
    <property type="entry name" value="Integrase_recombinase_N"/>
</dbReference>
<comment type="caution">
    <text evidence="6">The sequence shown here is derived from an EMBL/GenBank/DDBJ whole genome shotgun (WGS) entry which is preliminary data.</text>
</comment>
<dbReference type="Pfam" id="PF22022">
    <property type="entry name" value="Phage_int_M"/>
    <property type="match status" value="1"/>
</dbReference>
<feature type="domain" description="Phage integrase central" evidence="5">
    <location>
        <begin position="100"/>
        <end position="173"/>
    </location>
</feature>
<dbReference type="SUPFAM" id="SSF56349">
    <property type="entry name" value="DNA breaking-rejoining enzymes"/>
    <property type="match status" value="1"/>
</dbReference>
<dbReference type="InterPro" id="IPR038488">
    <property type="entry name" value="Integrase_DNA-bd_sf"/>
</dbReference>
<dbReference type="Pfam" id="PF13356">
    <property type="entry name" value="Arm-DNA-bind_3"/>
    <property type="match status" value="1"/>
</dbReference>
<evidence type="ECO:0000259" key="4">
    <source>
        <dbReference type="Pfam" id="PF13356"/>
    </source>
</evidence>
<accession>A0ABX9FZ74</accession>
<keyword evidence="3" id="KW-0238">DNA-binding</keyword>
<proteinExistence type="inferred from homology"/>
<evidence type="ECO:0000256" key="2">
    <source>
        <dbReference type="ARBA" id="ARBA00022908"/>
    </source>
</evidence>
<organism evidence="6 7">
    <name type="scientific">Pseudocitrobacter faecalis</name>
    <dbReference type="NCBI Taxonomy" id="1398493"/>
    <lineage>
        <taxon>Bacteria</taxon>
        <taxon>Pseudomonadati</taxon>
        <taxon>Pseudomonadota</taxon>
        <taxon>Gammaproteobacteria</taxon>
        <taxon>Enterobacterales</taxon>
        <taxon>Enterobacteriaceae</taxon>
        <taxon>Pseudocitrobacter</taxon>
    </lineage>
</organism>
<dbReference type="PANTHER" id="PTHR30629">
    <property type="entry name" value="PROPHAGE INTEGRASE"/>
    <property type="match status" value="1"/>
</dbReference>
<name>A0ABX9FZ74_9ENTR</name>
<reference evidence="6 7" key="1">
    <citation type="submission" date="2018-06" db="EMBL/GenBank/DDBJ databases">
        <title>Genomic Encyclopedia of Type Strains, Phase IV (KMG-IV): sequencing the most valuable type-strain genomes for metagenomic binning, comparative biology and taxonomic classification.</title>
        <authorList>
            <person name="Goeker M."/>
        </authorList>
    </citation>
    <scope>NUCLEOTIDE SEQUENCE [LARGE SCALE GENOMIC DNA]</scope>
    <source>
        <strain evidence="6 7">DSM 27453</strain>
    </source>
</reference>
<comment type="similarity">
    <text evidence="1">Belongs to the 'phage' integrase family.</text>
</comment>
<dbReference type="InterPro" id="IPR053876">
    <property type="entry name" value="Phage_int_M"/>
</dbReference>
<dbReference type="Gene3D" id="3.30.160.390">
    <property type="entry name" value="Integrase, DNA-binding domain"/>
    <property type="match status" value="1"/>
</dbReference>